<evidence type="ECO:0000313" key="2">
    <source>
        <dbReference type="EMBL" id="KAK5604510.1"/>
    </source>
</evidence>
<gene>
    <name evidence="2" type="ORF">CRENBAI_016122</name>
</gene>
<feature type="region of interest" description="Disordered" evidence="1">
    <location>
        <begin position="59"/>
        <end position="99"/>
    </location>
</feature>
<dbReference type="Proteomes" id="UP001311232">
    <property type="component" value="Unassembled WGS sequence"/>
</dbReference>
<accession>A0AAV9R8T0</accession>
<reference evidence="2 3" key="1">
    <citation type="submission" date="2021-06" db="EMBL/GenBank/DDBJ databases">
        <authorList>
            <person name="Palmer J.M."/>
        </authorList>
    </citation>
    <scope>NUCLEOTIDE SEQUENCE [LARGE SCALE GENOMIC DNA]</scope>
    <source>
        <strain evidence="2 3">MEX-2019</strain>
        <tissue evidence="2">Muscle</tissue>
    </source>
</reference>
<evidence type="ECO:0000313" key="3">
    <source>
        <dbReference type="Proteomes" id="UP001311232"/>
    </source>
</evidence>
<dbReference type="EMBL" id="JAHHUM010002340">
    <property type="protein sequence ID" value="KAK5604510.1"/>
    <property type="molecule type" value="Genomic_DNA"/>
</dbReference>
<sequence>MWLGVGDGGRHGQKTLIAPPAPLVLPQNTGLGGAAVSLGNFAVADEDAGILAAALTSAGRETTSSPAHRMLTPARRRFLRREEDDGLAAGTEAGGERRS</sequence>
<dbReference type="AlphaFoldDB" id="A0AAV9R8T0"/>
<keyword evidence="3" id="KW-1185">Reference proteome</keyword>
<comment type="caution">
    <text evidence="2">The sequence shown here is derived from an EMBL/GenBank/DDBJ whole genome shotgun (WGS) entry which is preliminary data.</text>
</comment>
<organism evidence="2 3">
    <name type="scientific">Crenichthys baileyi</name>
    <name type="common">White River springfish</name>
    <dbReference type="NCBI Taxonomy" id="28760"/>
    <lineage>
        <taxon>Eukaryota</taxon>
        <taxon>Metazoa</taxon>
        <taxon>Chordata</taxon>
        <taxon>Craniata</taxon>
        <taxon>Vertebrata</taxon>
        <taxon>Euteleostomi</taxon>
        <taxon>Actinopterygii</taxon>
        <taxon>Neopterygii</taxon>
        <taxon>Teleostei</taxon>
        <taxon>Neoteleostei</taxon>
        <taxon>Acanthomorphata</taxon>
        <taxon>Ovalentaria</taxon>
        <taxon>Atherinomorphae</taxon>
        <taxon>Cyprinodontiformes</taxon>
        <taxon>Goodeidae</taxon>
        <taxon>Crenichthys</taxon>
    </lineage>
</organism>
<name>A0AAV9R8T0_9TELE</name>
<proteinExistence type="predicted"/>
<protein>
    <submittedName>
        <fullName evidence="2">Uncharacterized protein</fullName>
    </submittedName>
</protein>
<evidence type="ECO:0000256" key="1">
    <source>
        <dbReference type="SAM" id="MobiDB-lite"/>
    </source>
</evidence>